<dbReference type="GO" id="GO:0003677">
    <property type="term" value="F:DNA binding"/>
    <property type="evidence" value="ECO:0007669"/>
    <property type="project" value="UniProtKB-UniRule"/>
</dbReference>
<dbReference type="PANTHER" id="PTHR43479:SF11">
    <property type="entry name" value="ACREF_ENVCD OPERON REPRESSOR-RELATED"/>
    <property type="match status" value="1"/>
</dbReference>
<dbReference type="InterPro" id="IPR001647">
    <property type="entry name" value="HTH_TetR"/>
</dbReference>
<dbReference type="InterPro" id="IPR009057">
    <property type="entry name" value="Homeodomain-like_sf"/>
</dbReference>
<evidence type="ECO:0000313" key="4">
    <source>
        <dbReference type="EMBL" id="SUY47887.1"/>
    </source>
</evidence>
<evidence type="ECO:0000256" key="2">
    <source>
        <dbReference type="PROSITE-ProRule" id="PRU00335"/>
    </source>
</evidence>
<protein>
    <submittedName>
        <fullName evidence="4">TetR family transcriptional regulator</fullName>
    </submittedName>
</protein>
<dbReference type="EMBL" id="UFWZ01000001">
    <property type="protein sequence ID" value="SUY47887.1"/>
    <property type="molecule type" value="Genomic_DNA"/>
</dbReference>
<dbReference type="Gene3D" id="1.10.357.10">
    <property type="entry name" value="Tetracycline Repressor, domain 2"/>
    <property type="match status" value="1"/>
</dbReference>
<reference evidence="4 5" key="1">
    <citation type="submission" date="2018-06" db="EMBL/GenBank/DDBJ databases">
        <authorList>
            <consortium name="Pathogen Informatics"/>
            <person name="Doyle S."/>
        </authorList>
    </citation>
    <scope>NUCLEOTIDE SEQUENCE [LARGE SCALE GENOMIC DNA]</scope>
    <source>
        <strain evidence="4 5">NCTC9836</strain>
    </source>
</reference>
<keyword evidence="5" id="KW-1185">Reference proteome</keyword>
<gene>
    <name evidence="4" type="primary">fadR</name>
    <name evidence="4" type="ORF">NCTC9836_02230</name>
</gene>
<dbReference type="PANTHER" id="PTHR43479">
    <property type="entry name" value="ACREF/ENVCD OPERON REPRESSOR-RELATED"/>
    <property type="match status" value="1"/>
</dbReference>
<keyword evidence="1 2" id="KW-0238">DNA-binding</keyword>
<dbReference type="AlphaFoldDB" id="A0A381JBW3"/>
<organism evidence="4 5">
    <name type="scientific">Clostridium putrefaciens</name>
    <dbReference type="NCBI Taxonomy" id="99675"/>
    <lineage>
        <taxon>Bacteria</taxon>
        <taxon>Bacillati</taxon>
        <taxon>Bacillota</taxon>
        <taxon>Clostridia</taxon>
        <taxon>Eubacteriales</taxon>
        <taxon>Clostridiaceae</taxon>
        <taxon>Clostridium</taxon>
    </lineage>
</organism>
<dbReference type="Proteomes" id="UP000254664">
    <property type="component" value="Unassembled WGS sequence"/>
</dbReference>
<dbReference type="PRINTS" id="PR00455">
    <property type="entry name" value="HTHTETR"/>
</dbReference>
<evidence type="ECO:0000313" key="5">
    <source>
        <dbReference type="Proteomes" id="UP000254664"/>
    </source>
</evidence>
<feature type="DNA-binding region" description="H-T-H motif" evidence="2">
    <location>
        <begin position="42"/>
        <end position="61"/>
    </location>
</feature>
<evidence type="ECO:0000256" key="1">
    <source>
        <dbReference type="ARBA" id="ARBA00023125"/>
    </source>
</evidence>
<proteinExistence type="predicted"/>
<dbReference type="Pfam" id="PF00440">
    <property type="entry name" value="TetR_N"/>
    <property type="match status" value="1"/>
</dbReference>
<dbReference type="OrthoDB" id="9812484at2"/>
<sequence length="207" mass="24535">MNKVIKKDETKSKSESNKRIKEKDLYSAAYELFTTKGFQNTAIDDIVKKAGVAKGTFYLYFKDKYDIINKIILQKSSSVIKEAMEKTEEKSFDNFIDMFLFHVDYIIEYFKENKLMLKIINKNFSWGVYRRAIMKPEQHEEMRRVVDIFIVNMELRGTDEKESEKILFMIIELIGSVCYSSIILEEPYDMDTMKPILFKTIKKMLEV</sequence>
<dbReference type="RefSeq" id="WP_115641766.1">
    <property type="nucleotide sequence ID" value="NZ_UFWZ01000001.1"/>
</dbReference>
<name>A0A381JBW3_9CLOT</name>
<dbReference type="SUPFAM" id="SSF46689">
    <property type="entry name" value="Homeodomain-like"/>
    <property type="match status" value="1"/>
</dbReference>
<dbReference type="InterPro" id="IPR050624">
    <property type="entry name" value="HTH-type_Tx_Regulator"/>
</dbReference>
<evidence type="ECO:0000259" key="3">
    <source>
        <dbReference type="PROSITE" id="PS50977"/>
    </source>
</evidence>
<accession>A0A381JBW3</accession>
<dbReference type="PROSITE" id="PS50977">
    <property type="entry name" value="HTH_TETR_2"/>
    <property type="match status" value="1"/>
</dbReference>
<feature type="domain" description="HTH tetR-type" evidence="3">
    <location>
        <begin position="19"/>
        <end position="79"/>
    </location>
</feature>